<accession>A0AAN8J2M7</accession>
<organism evidence="11 12">
    <name type="scientific">Trichostrongylus colubriformis</name>
    <name type="common">Black scour worm</name>
    <dbReference type="NCBI Taxonomy" id="6319"/>
    <lineage>
        <taxon>Eukaryota</taxon>
        <taxon>Metazoa</taxon>
        <taxon>Ecdysozoa</taxon>
        <taxon>Nematoda</taxon>
        <taxon>Chromadorea</taxon>
        <taxon>Rhabditida</taxon>
        <taxon>Rhabditina</taxon>
        <taxon>Rhabditomorpha</taxon>
        <taxon>Strongyloidea</taxon>
        <taxon>Trichostrongylidae</taxon>
        <taxon>Trichostrongylus</taxon>
    </lineage>
</organism>
<protein>
    <submittedName>
        <fullName evidence="11">KASH domain-containing protein</fullName>
    </submittedName>
</protein>
<proteinExistence type="inferred from homology"/>
<dbReference type="GO" id="GO:0048471">
    <property type="term" value="C:perinuclear region of cytoplasm"/>
    <property type="evidence" value="ECO:0007669"/>
    <property type="project" value="TreeGrafter"/>
</dbReference>
<feature type="domain" description="KASH" evidence="10">
    <location>
        <begin position="448"/>
        <end position="507"/>
    </location>
</feature>
<evidence type="ECO:0000256" key="7">
    <source>
        <dbReference type="PROSITE-ProRule" id="PRU00385"/>
    </source>
</evidence>
<evidence type="ECO:0000256" key="4">
    <source>
        <dbReference type="ARBA" id="ARBA00022989"/>
    </source>
</evidence>
<feature type="topological domain" description="Cytoplasmic" evidence="7">
    <location>
        <begin position="1"/>
        <end position="456"/>
    </location>
</feature>
<comment type="subcellular location">
    <subcellularLocation>
        <location evidence="1">Nucleus membrane</location>
    </subcellularLocation>
</comment>
<feature type="compositionally biased region" description="Low complexity" evidence="9">
    <location>
        <begin position="418"/>
        <end position="434"/>
    </location>
</feature>
<dbReference type="Pfam" id="PF24615">
    <property type="entry name" value="Spectrin_Anc-1_2"/>
    <property type="match status" value="1"/>
</dbReference>
<evidence type="ECO:0000259" key="10">
    <source>
        <dbReference type="PROSITE" id="PS51049"/>
    </source>
</evidence>
<evidence type="ECO:0000256" key="9">
    <source>
        <dbReference type="SAM" id="MobiDB-lite"/>
    </source>
</evidence>
<feature type="topological domain" description="Perinuclear space" evidence="7">
    <location>
        <begin position="478"/>
        <end position="507"/>
    </location>
</feature>
<dbReference type="GO" id="GO:0031965">
    <property type="term" value="C:nuclear membrane"/>
    <property type="evidence" value="ECO:0007669"/>
    <property type="project" value="UniProtKB-SubCell"/>
</dbReference>
<evidence type="ECO:0000256" key="5">
    <source>
        <dbReference type="ARBA" id="ARBA00023136"/>
    </source>
</evidence>
<keyword evidence="8" id="KW-0175">Coiled coil</keyword>
<dbReference type="PROSITE" id="PS51049">
    <property type="entry name" value="KASH"/>
    <property type="match status" value="1"/>
</dbReference>
<dbReference type="PANTHER" id="PTHR21524">
    <property type="entry name" value="SPECTRIN REPEAT CONTAINING NUCLEAR ENVELOPE PROTEIN 2"/>
    <property type="match status" value="1"/>
</dbReference>
<dbReference type="InterPro" id="IPR057134">
    <property type="entry name" value="Spectrin_Anc-1_3"/>
</dbReference>
<keyword evidence="6" id="KW-0539">Nucleus</keyword>
<gene>
    <name evidence="11" type="ORF">GCK32_004770</name>
</gene>
<dbReference type="PANTHER" id="PTHR21524:SF5">
    <property type="entry name" value="SPECTRIN REPEAT CONTAINING NUCLEAR ENVELOPE PROTEIN 2"/>
    <property type="match status" value="1"/>
</dbReference>
<comment type="similarity">
    <text evidence="2">Belongs to the nesprin family.</text>
</comment>
<name>A0AAN8J2M7_TRICO</name>
<keyword evidence="5 7" id="KW-0472">Membrane</keyword>
<keyword evidence="4" id="KW-1133">Transmembrane helix</keyword>
<dbReference type="InterPro" id="IPR012315">
    <property type="entry name" value="KASH"/>
</dbReference>
<keyword evidence="12" id="KW-1185">Reference proteome</keyword>
<sequence length="507" mass="57039">MCKDAEEQLLMITGPEGAVKTPEDLRRDEGSLERLQRGIYEFDSSDLDDEQRREHAQLLDRINTTLAIIKQRRKDKEKEVARLAAEEALRNSVTPVSVRLVELVNDANRLLADPEGVPTLYRTTADELISECKKAGELLRDAPANHPSVEFLESALTSAERVIPVLHERANIWNAFATVRDDAAKMLESIDENLLRLRPGAALLSASEGESLLNYLKDMYTDIERLRTAEKQLNELALLLRPLLQVQQEIRFFTVDQENTEKHYEETTEIVAAELTAEAQLNRTLEILTTELNQCYEELNSSDGRKDRLSLESLLQDIIAHLENQKVIVDRSAQCRQYIESNTSLSLDLLMQRAQELLEILRRTPQTTHEAVVAEEYDVDAAADVLAALYPEAHPYSVLAEHGFEGIGSDTDSKSELESIGGSSSELLSPLPETSTGIVAPSQFHRQRSRWRRVLRTALPLQAMLVLLLGAACLVPHCDDEYCCQLLNNFARSFDPSLEFINGPPPF</sequence>
<evidence type="ECO:0000256" key="6">
    <source>
        <dbReference type="ARBA" id="ARBA00023242"/>
    </source>
</evidence>
<dbReference type="GO" id="GO:0006997">
    <property type="term" value="P:nucleus organization"/>
    <property type="evidence" value="ECO:0007669"/>
    <property type="project" value="TreeGrafter"/>
</dbReference>
<evidence type="ECO:0000256" key="8">
    <source>
        <dbReference type="SAM" id="Coils"/>
    </source>
</evidence>
<dbReference type="AlphaFoldDB" id="A0AAN8J2M7"/>
<reference evidence="11 12" key="1">
    <citation type="submission" date="2019-10" db="EMBL/GenBank/DDBJ databases">
        <title>Assembly and Annotation for the nematode Trichostrongylus colubriformis.</title>
        <authorList>
            <person name="Martin J."/>
        </authorList>
    </citation>
    <scope>NUCLEOTIDE SEQUENCE [LARGE SCALE GENOMIC DNA]</scope>
    <source>
        <strain evidence="11">G859</strain>
        <tissue evidence="11">Whole worm</tissue>
    </source>
</reference>
<feature type="coiled-coil region" evidence="8">
    <location>
        <begin position="59"/>
        <end position="86"/>
    </location>
</feature>
<dbReference type="SMART" id="SM01249">
    <property type="entry name" value="KASH"/>
    <property type="match status" value="1"/>
</dbReference>
<comment type="caution">
    <text evidence="11">The sequence shown here is derived from an EMBL/GenBank/DDBJ whole genome shotgun (WGS) entry which is preliminary data.</text>
</comment>
<dbReference type="Pfam" id="PF24611">
    <property type="entry name" value="Spectrin_Anc-1"/>
    <property type="match status" value="1"/>
</dbReference>
<evidence type="ECO:0000256" key="3">
    <source>
        <dbReference type="ARBA" id="ARBA00022692"/>
    </source>
</evidence>
<dbReference type="GO" id="GO:0019894">
    <property type="term" value="F:kinesin binding"/>
    <property type="evidence" value="ECO:0007669"/>
    <property type="project" value="TreeGrafter"/>
</dbReference>
<evidence type="ECO:0000256" key="1">
    <source>
        <dbReference type="ARBA" id="ARBA00004126"/>
    </source>
</evidence>
<dbReference type="Pfam" id="PF10541">
    <property type="entry name" value="KASH"/>
    <property type="match status" value="1"/>
</dbReference>
<evidence type="ECO:0000313" key="12">
    <source>
        <dbReference type="Proteomes" id="UP001331761"/>
    </source>
</evidence>
<dbReference type="InterPro" id="IPR057133">
    <property type="entry name" value="Spectrin_Anc-1_2"/>
</dbReference>
<keyword evidence="3 7" id="KW-0812">Transmembrane</keyword>
<evidence type="ECO:0000313" key="11">
    <source>
        <dbReference type="EMBL" id="KAK5981004.1"/>
    </source>
</evidence>
<dbReference type="GO" id="GO:0007010">
    <property type="term" value="P:cytoskeleton organization"/>
    <property type="evidence" value="ECO:0007669"/>
    <property type="project" value="TreeGrafter"/>
</dbReference>
<evidence type="ECO:0000256" key="2">
    <source>
        <dbReference type="ARBA" id="ARBA00008619"/>
    </source>
</evidence>
<dbReference type="GO" id="GO:0007097">
    <property type="term" value="P:nuclear migration"/>
    <property type="evidence" value="ECO:0007669"/>
    <property type="project" value="TreeGrafter"/>
</dbReference>
<feature type="region of interest" description="Disordered" evidence="9">
    <location>
        <begin position="411"/>
        <end position="434"/>
    </location>
</feature>
<dbReference type="Proteomes" id="UP001331761">
    <property type="component" value="Unassembled WGS sequence"/>
</dbReference>
<dbReference type="EMBL" id="WIXE01006762">
    <property type="protein sequence ID" value="KAK5981004.1"/>
    <property type="molecule type" value="Genomic_DNA"/>
</dbReference>